<keyword evidence="3" id="KW-0175">Coiled coil</keyword>
<dbReference type="PANTHER" id="PTHR11165">
    <property type="entry name" value="SKP1"/>
    <property type="match status" value="1"/>
</dbReference>
<dbReference type="SMART" id="SM00512">
    <property type="entry name" value="Skp1"/>
    <property type="match status" value="1"/>
</dbReference>
<feature type="domain" description="SKP1 component dimerisation" evidence="4">
    <location>
        <begin position="113"/>
        <end position="159"/>
    </location>
</feature>
<evidence type="ECO:0008006" key="8">
    <source>
        <dbReference type="Google" id="ProtNLM"/>
    </source>
</evidence>
<comment type="caution">
    <text evidence="6">The sequence shown here is derived from an EMBL/GenBank/DDBJ whole genome shotgun (WGS) entry which is preliminary data.</text>
</comment>
<dbReference type="FunFam" id="3.30.710.10:FF:000124">
    <property type="entry name" value="Protein CBG09126"/>
    <property type="match status" value="1"/>
</dbReference>
<proteinExistence type="inferred from homology"/>
<name>A0A6A5HEG0_CAERE</name>
<evidence type="ECO:0000313" key="7">
    <source>
        <dbReference type="Proteomes" id="UP000483820"/>
    </source>
</evidence>
<keyword evidence="2" id="KW-0833">Ubl conjugation pathway</keyword>
<gene>
    <name evidence="6" type="ORF">GCK72_005708</name>
</gene>
<dbReference type="Pfam" id="PF01466">
    <property type="entry name" value="Skp1"/>
    <property type="match status" value="1"/>
</dbReference>
<evidence type="ECO:0000256" key="2">
    <source>
        <dbReference type="ARBA" id="ARBA00022786"/>
    </source>
</evidence>
<sequence length="206" mass="23382">MTSSASSSEVKYLIESSEGNTFDVSGAALRQSNTFNAMFLNIGADGPIPFTDYNEATLKKVFEFCEHYKNEENYAGPKHQDDLSKWDLSFFNEMDQKMFIDVINASNFLDIERLTSYCCERIARMLRGKNTQEMIKVITLPTAEELEAKQKVEEKKAAAARKVAEKAAETAETAEKTETLEELPVQQLVQTTRNKLTRKYVSFSNE</sequence>
<dbReference type="AlphaFoldDB" id="A0A6A5HEG0"/>
<dbReference type="Proteomes" id="UP000483820">
    <property type="component" value="Chromosome II"/>
</dbReference>
<dbReference type="Pfam" id="PF03931">
    <property type="entry name" value="Skp1_POZ"/>
    <property type="match status" value="1"/>
</dbReference>
<evidence type="ECO:0000313" key="6">
    <source>
        <dbReference type="EMBL" id="KAF1765755.1"/>
    </source>
</evidence>
<evidence type="ECO:0000259" key="4">
    <source>
        <dbReference type="Pfam" id="PF01466"/>
    </source>
</evidence>
<dbReference type="RefSeq" id="XP_003102545.2">
    <property type="nucleotide sequence ID" value="XM_003102497.2"/>
</dbReference>
<accession>A0A6A5HEG0</accession>
<dbReference type="InterPro" id="IPR016072">
    <property type="entry name" value="Skp1_comp_dimer"/>
</dbReference>
<evidence type="ECO:0000259" key="5">
    <source>
        <dbReference type="Pfam" id="PF03931"/>
    </source>
</evidence>
<dbReference type="EMBL" id="WUAV01000002">
    <property type="protein sequence ID" value="KAF1765755.1"/>
    <property type="molecule type" value="Genomic_DNA"/>
</dbReference>
<organism evidence="6 7">
    <name type="scientific">Caenorhabditis remanei</name>
    <name type="common">Caenorhabditis vulgaris</name>
    <dbReference type="NCBI Taxonomy" id="31234"/>
    <lineage>
        <taxon>Eukaryota</taxon>
        <taxon>Metazoa</taxon>
        <taxon>Ecdysozoa</taxon>
        <taxon>Nematoda</taxon>
        <taxon>Chromadorea</taxon>
        <taxon>Rhabditida</taxon>
        <taxon>Rhabditina</taxon>
        <taxon>Rhabditomorpha</taxon>
        <taxon>Rhabditoidea</taxon>
        <taxon>Rhabditidae</taxon>
        <taxon>Peloderinae</taxon>
        <taxon>Caenorhabditis</taxon>
    </lineage>
</organism>
<evidence type="ECO:0000256" key="3">
    <source>
        <dbReference type="SAM" id="Coils"/>
    </source>
</evidence>
<dbReference type="KEGG" id="crq:GCK72_005708"/>
<protein>
    <recommendedName>
        <fullName evidence="8">Skp1-related protein</fullName>
    </recommendedName>
</protein>
<dbReference type="InterPro" id="IPR036296">
    <property type="entry name" value="SKP1-like_dim_sf"/>
</dbReference>
<dbReference type="Gene3D" id="3.30.710.10">
    <property type="entry name" value="Potassium Channel Kv1.1, Chain A"/>
    <property type="match status" value="1"/>
</dbReference>
<reference evidence="6 7" key="1">
    <citation type="submission" date="2019-12" db="EMBL/GenBank/DDBJ databases">
        <title>Chromosome-level assembly of the Caenorhabditis remanei genome.</title>
        <authorList>
            <person name="Teterina A.A."/>
            <person name="Willis J.H."/>
            <person name="Phillips P.C."/>
        </authorList>
    </citation>
    <scope>NUCLEOTIDE SEQUENCE [LARGE SCALE GENOMIC DNA]</scope>
    <source>
        <strain evidence="6 7">PX506</strain>
        <tissue evidence="6">Whole organism</tissue>
    </source>
</reference>
<comment type="similarity">
    <text evidence="1">Belongs to the SKP1 family.</text>
</comment>
<dbReference type="InterPro" id="IPR016897">
    <property type="entry name" value="SKP1"/>
</dbReference>
<feature type="coiled-coil region" evidence="3">
    <location>
        <begin position="143"/>
        <end position="177"/>
    </location>
</feature>
<dbReference type="SUPFAM" id="SSF54695">
    <property type="entry name" value="POZ domain"/>
    <property type="match status" value="1"/>
</dbReference>
<evidence type="ECO:0000256" key="1">
    <source>
        <dbReference type="ARBA" id="ARBA00009993"/>
    </source>
</evidence>
<dbReference type="InterPro" id="IPR001232">
    <property type="entry name" value="SKP1-like"/>
</dbReference>
<dbReference type="SUPFAM" id="SSF81382">
    <property type="entry name" value="Skp1 dimerisation domain-like"/>
    <property type="match status" value="1"/>
</dbReference>
<feature type="domain" description="SKP1 component POZ" evidence="5">
    <location>
        <begin position="14"/>
        <end position="70"/>
    </location>
</feature>
<dbReference type="InterPro" id="IPR016073">
    <property type="entry name" value="Skp1_comp_POZ"/>
</dbReference>
<dbReference type="GO" id="GO:0006511">
    <property type="term" value="P:ubiquitin-dependent protein catabolic process"/>
    <property type="evidence" value="ECO:0007669"/>
    <property type="project" value="InterPro"/>
</dbReference>
<dbReference type="GeneID" id="9797641"/>
<dbReference type="CTD" id="9797641"/>
<dbReference type="InterPro" id="IPR011333">
    <property type="entry name" value="SKP1/BTB/POZ_sf"/>
</dbReference>